<evidence type="ECO:0000313" key="1">
    <source>
        <dbReference type="EMBL" id="MPC69483.1"/>
    </source>
</evidence>
<protein>
    <submittedName>
        <fullName evidence="1">Uncharacterized protein</fullName>
    </submittedName>
</protein>
<name>A0A5B7HH38_PORTR</name>
<dbReference type="Proteomes" id="UP000324222">
    <property type="component" value="Unassembled WGS sequence"/>
</dbReference>
<comment type="caution">
    <text evidence="1">The sequence shown here is derived from an EMBL/GenBank/DDBJ whole genome shotgun (WGS) entry which is preliminary data.</text>
</comment>
<proteinExistence type="predicted"/>
<keyword evidence="2" id="KW-1185">Reference proteome</keyword>
<dbReference type="AlphaFoldDB" id="A0A5B7HH38"/>
<gene>
    <name evidence="1" type="ORF">E2C01_063709</name>
</gene>
<sequence length="223" mass="24603">MFDGKISSKPKEHSSICWQVGMDGMTKKVHSQSQGCGVGGSHKARQRGKGQLLQASTNVGKAVWNEIPEVSRTRFRIRIRRCRAEDNIVQEGNRYTLPGRTEDLRNVMSCCCRHEVGEDTNAARSCQSSVAPSKVISTLQGHWTLCRTQRSSEHEVLTRGKGVVSVYVDDIEAHYILSMNYLPCAAANCQGKDGPTTEAEEEPAKHTKVISPSTMQLPCEVKG</sequence>
<reference evidence="1 2" key="1">
    <citation type="submission" date="2019-05" db="EMBL/GenBank/DDBJ databases">
        <title>Another draft genome of Portunus trituberculatus and its Hox gene families provides insights of decapod evolution.</title>
        <authorList>
            <person name="Jeong J.-H."/>
            <person name="Song I."/>
            <person name="Kim S."/>
            <person name="Choi T."/>
            <person name="Kim D."/>
            <person name="Ryu S."/>
            <person name="Kim W."/>
        </authorList>
    </citation>
    <scope>NUCLEOTIDE SEQUENCE [LARGE SCALE GENOMIC DNA]</scope>
    <source>
        <tissue evidence="1">Muscle</tissue>
    </source>
</reference>
<dbReference type="EMBL" id="VSRR010029494">
    <property type="protein sequence ID" value="MPC69483.1"/>
    <property type="molecule type" value="Genomic_DNA"/>
</dbReference>
<organism evidence="1 2">
    <name type="scientific">Portunus trituberculatus</name>
    <name type="common">Swimming crab</name>
    <name type="synonym">Neptunus trituberculatus</name>
    <dbReference type="NCBI Taxonomy" id="210409"/>
    <lineage>
        <taxon>Eukaryota</taxon>
        <taxon>Metazoa</taxon>
        <taxon>Ecdysozoa</taxon>
        <taxon>Arthropoda</taxon>
        <taxon>Crustacea</taxon>
        <taxon>Multicrustacea</taxon>
        <taxon>Malacostraca</taxon>
        <taxon>Eumalacostraca</taxon>
        <taxon>Eucarida</taxon>
        <taxon>Decapoda</taxon>
        <taxon>Pleocyemata</taxon>
        <taxon>Brachyura</taxon>
        <taxon>Eubrachyura</taxon>
        <taxon>Portunoidea</taxon>
        <taxon>Portunidae</taxon>
        <taxon>Portuninae</taxon>
        <taxon>Portunus</taxon>
    </lineage>
</organism>
<accession>A0A5B7HH38</accession>
<evidence type="ECO:0000313" key="2">
    <source>
        <dbReference type="Proteomes" id="UP000324222"/>
    </source>
</evidence>